<dbReference type="Pfam" id="PF00111">
    <property type="entry name" value="Fer2"/>
    <property type="match status" value="1"/>
</dbReference>
<proteinExistence type="predicted"/>
<accession>A0A7J2U2M6</accession>
<dbReference type="EMBL" id="DSEU01000030">
    <property type="protein sequence ID" value="HEM66819.1"/>
    <property type="molecule type" value="Genomic_DNA"/>
</dbReference>
<dbReference type="InterPro" id="IPR052911">
    <property type="entry name" value="Corrinoid_activation_enz"/>
</dbReference>
<reference evidence="2" key="1">
    <citation type="journal article" date="2020" name="mSystems">
        <title>Genome- and Community-Level Interaction Insights into Carbon Utilization and Element Cycling Functions of Hydrothermarchaeota in Hydrothermal Sediment.</title>
        <authorList>
            <person name="Zhou Z."/>
            <person name="Liu Y."/>
            <person name="Xu W."/>
            <person name="Pan J."/>
            <person name="Luo Z.H."/>
            <person name="Li M."/>
        </authorList>
    </citation>
    <scope>NUCLEOTIDE SEQUENCE [LARGE SCALE GENOMIC DNA]</scope>
    <source>
        <strain evidence="2">SpSt-125</strain>
    </source>
</reference>
<dbReference type="InterPro" id="IPR041414">
    <property type="entry name" value="Raco-like_middle"/>
</dbReference>
<dbReference type="PANTHER" id="PTHR42895">
    <property type="entry name" value="IRON-SULFUR CLUSTER-BINDING PROTEIN-RELATED"/>
    <property type="match status" value="1"/>
</dbReference>
<dbReference type="InterPro" id="IPR040506">
    <property type="entry name" value="RACo_linker"/>
</dbReference>
<dbReference type="InterPro" id="IPR027980">
    <property type="entry name" value="RACo_C"/>
</dbReference>
<dbReference type="Gene3D" id="3.10.20.880">
    <property type="match status" value="1"/>
</dbReference>
<name>A0A7J2U2M6_9CREN</name>
<organism evidence="2">
    <name type="scientific">Ignisphaera aggregans</name>
    <dbReference type="NCBI Taxonomy" id="334771"/>
    <lineage>
        <taxon>Archaea</taxon>
        <taxon>Thermoproteota</taxon>
        <taxon>Thermoprotei</taxon>
        <taxon>Desulfurococcales</taxon>
        <taxon>Desulfurococcaceae</taxon>
        <taxon>Ignisphaera</taxon>
    </lineage>
</organism>
<dbReference type="SUPFAM" id="SSF53067">
    <property type="entry name" value="Actin-like ATPase domain"/>
    <property type="match status" value="1"/>
</dbReference>
<dbReference type="AlphaFoldDB" id="A0A7J2U2M6"/>
<dbReference type="InterPro" id="IPR042259">
    <property type="entry name" value="Raco-like_middle_sf"/>
</dbReference>
<dbReference type="Gene3D" id="3.10.20.30">
    <property type="match status" value="1"/>
</dbReference>
<protein>
    <submittedName>
        <fullName evidence="2">DUF4445 domain-containing protein</fullName>
    </submittedName>
</protein>
<dbReference type="InterPro" id="IPR012675">
    <property type="entry name" value="Beta-grasp_dom_sf"/>
</dbReference>
<evidence type="ECO:0000259" key="1">
    <source>
        <dbReference type="PROSITE" id="PS51085"/>
    </source>
</evidence>
<sequence>MVLFGWLCTLSNSMAKVFLRNFSKYINADAGKTFLDVLRENGIPIRSDCGGIGECGKCKIIVERGVTTPLTEAEKRFLSVDDIDKGVRLACQVKVVTGEYTVWIPFESLLQKYKSADIGFEREVVLKPAIRKFFALAKPASLEDVRADLERLLEGVSSYVDVDGVDTDLYIVKKIPDVLRGGDWSTTLVFWNNKLLDVEAGDTRKRLYGVAVDIGTSKIVLHLVDLSTGETVAVESMQNPQASFGADIISRITYAMKSSENLAKLQQLVIRAINILIERTTSRSGVDKRDVYEVVVAGNTAMHHLFLGINPSYLGLSPYVPAVRRGVYAYAKELGIEINERGVVYALPVVAGYVGSDALADAVAVGLNECKEPCMLIDIGTNSEIILNTGKEILACSTPAGPAFEGASISFGMRAVVGAIDQVFIYFDKSLGDYNVRYTVIGGSKPVGICGSALIDIVTNLYKLGIIDFRGRFREGVESKRLTVENGRKKFVIVWASETGINKDIAIDGRDINEFILAKAAVATGINVLLRHTNLSVENIEKIYIAGSFGTYINIENAMEVGLLPKTSQRKYTFVGNTAISGAKMALKSVEIRKRFEELAKKINYIELAAHPLFKQEFVQNLRLPSYIISKPV</sequence>
<dbReference type="Gene3D" id="3.30.420.480">
    <property type="entry name" value="Domain of unknown function (DUF4445)"/>
    <property type="match status" value="1"/>
</dbReference>
<dbReference type="SUPFAM" id="SSF54292">
    <property type="entry name" value="2Fe-2S ferredoxin-like"/>
    <property type="match status" value="1"/>
</dbReference>
<dbReference type="CDD" id="cd00207">
    <property type="entry name" value="fer2"/>
    <property type="match status" value="1"/>
</dbReference>
<gene>
    <name evidence="2" type="ORF">ENO26_04520</name>
</gene>
<dbReference type="Pfam" id="PF17651">
    <property type="entry name" value="Raco_middle"/>
    <property type="match status" value="1"/>
</dbReference>
<dbReference type="GO" id="GO:0051536">
    <property type="term" value="F:iron-sulfur cluster binding"/>
    <property type="evidence" value="ECO:0007669"/>
    <property type="project" value="InterPro"/>
</dbReference>
<dbReference type="Pfam" id="PF14574">
    <property type="entry name" value="RACo_C_ter"/>
    <property type="match status" value="1"/>
</dbReference>
<dbReference type="PROSITE" id="PS51085">
    <property type="entry name" value="2FE2S_FER_2"/>
    <property type="match status" value="1"/>
</dbReference>
<dbReference type="Pfam" id="PF17650">
    <property type="entry name" value="RACo_linker"/>
    <property type="match status" value="1"/>
</dbReference>
<dbReference type="InterPro" id="IPR036010">
    <property type="entry name" value="2Fe-2S_ferredoxin-like_sf"/>
</dbReference>
<dbReference type="InterPro" id="IPR001041">
    <property type="entry name" value="2Fe-2S_ferredoxin-type"/>
</dbReference>
<evidence type="ECO:0000313" key="2">
    <source>
        <dbReference type="EMBL" id="HEM66819.1"/>
    </source>
</evidence>
<feature type="domain" description="2Fe-2S ferredoxin-type" evidence="1">
    <location>
        <begin position="15"/>
        <end position="108"/>
    </location>
</feature>
<comment type="caution">
    <text evidence="2">The sequence shown here is derived from an EMBL/GenBank/DDBJ whole genome shotgun (WGS) entry which is preliminary data.</text>
</comment>
<dbReference type="PANTHER" id="PTHR42895:SF2">
    <property type="entry name" value="IRON-SULFUR CLUSTER PROTEIN"/>
    <property type="match status" value="1"/>
</dbReference>
<dbReference type="InterPro" id="IPR043129">
    <property type="entry name" value="ATPase_NBD"/>
</dbReference>